<sequence>MAKKVLIDTDPGIDDTMAILTAFNSPELEIVGLTTVFGNSVIENCTANALRLVELARRPDVPVASGAGRPMVVDAELIAAPVHGEDGMGNTHLPAPQGQPVGMSAAEFIVKTVLENPGEITLAPLGPLTNIALALMLEPKIAGLVKEVVLMGGAATVPGNISPVAEANIFHDAHAAERVFGADWPVVMVGLDVTTRVMMTPAFFDSIFKADTPYTRLLQKMLPVYQGFHHDFYGMNGSVHTHDPSTITYLLRPDFFQTEEWPVHVETSGRCAGFTIADRARQWGDRRPARVCVGVDAVAELGLLHERLTRY</sequence>
<comment type="caution">
    <text evidence="4">The sequence shown here is derived from an EMBL/GenBank/DDBJ whole genome shotgun (WGS) entry which is preliminary data.</text>
</comment>
<feature type="domain" description="Inosine/uridine-preferring nucleoside hydrolase" evidence="3">
    <location>
        <begin position="5"/>
        <end position="297"/>
    </location>
</feature>
<dbReference type="RefSeq" id="WP_062416994.1">
    <property type="nucleotide sequence ID" value="NZ_DF967974.1"/>
</dbReference>
<dbReference type="PANTHER" id="PTHR12304">
    <property type="entry name" value="INOSINE-URIDINE PREFERRING NUCLEOSIDE HYDROLASE"/>
    <property type="match status" value="1"/>
</dbReference>
<dbReference type="EMBL" id="LGCM01000014">
    <property type="protein sequence ID" value="KPL89842.1"/>
    <property type="molecule type" value="Genomic_DNA"/>
</dbReference>
<dbReference type="InterPro" id="IPR023186">
    <property type="entry name" value="IUNH"/>
</dbReference>
<evidence type="ECO:0000256" key="2">
    <source>
        <dbReference type="ARBA" id="ARBA00023295"/>
    </source>
</evidence>
<dbReference type="STRING" id="229921.ADN01_02875"/>
<dbReference type="Proteomes" id="UP000050501">
    <property type="component" value="Unassembled WGS sequence"/>
</dbReference>
<evidence type="ECO:0000259" key="3">
    <source>
        <dbReference type="Pfam" id="PF01156"/>
    </source>
</evidence>
<name>A0A0N8GSP1_9CHLR</name>
<evidence type="ECO:0000313" key="5">
    <source>
        <dbReference type="Proteomes" id="UP000050501"/>
    </source>
</evidence>
<keyword evidence="2" id="KW-0326">Glycosidase</keyword>
<dbReference type="GO" id="GO:0006152">
    <property type="term" value="P:purine nucleoside catabolic process"/>
    <property type="evidence" value="ECO:0007669"/>
    <property type="project" value="TreeGrafter"/>
</dbReference>
<keyword evidence="1" id="KW-0378">Hydrolase</keyword>
<dbReference type="GO" id="GO:0008477">
    <property type="term" value="F:purine nucleosidase activity"/>
    <property type="evidence" value="ECO:0007669"/>
    <property type="project" value="TreeGrafter"/>
</dbReference>
<dbReference type="OrthoDB" id="9797882at2"/>
<evidence type="ECO:0000256" key="1">
    <source>
        <dbReference type="ARBA" id="ARBA00022801"/>
    </source>
</evidence>
<dbReference type="CDD" id="cd02650">
    <property type="entry name" value="nuc_hydro_CaPnhB"/>
    <property type="match status" value="1"/>
</dbReference>
<dbReference type="AlphaFoldDB" id="A0A0N8GSP1"/>
<gene>
    <name evidence="4" type="ORF">ADN01_02875</name>
</gene>
<organism evidence="4 5">
    <name type="scientific">Levilinea saccharolytica</name>
    <dbReference type="NCBI Taxonomy" id="229921"/>
    <lineage>
        <taxon>Bacteria</taxon>
        <taxon>Bacillati</taxon>
        <taxon>Chloroflexota</taxon>
        <taxon>Anaerolineae</taxon>
        <taxon>Anaerolineales</taxon>
        <taxon>Anaerolineaceae</taxon>
        <taxon>Levilinea</taxon>
    </lineage>
</organism>
<dbReference type="Gene3D" id="3.90.245.10">
    <property type="entry name" value="Ribonucleoside hydrolase-like"/>
    <property type="match status" value="1"/>
</dbReference>
<reference evidence="4 5" key="1">
    <citation type="submission" date="2015-07" db="EMBL/GenBank/DDBJ databases">
        <title>Genome sequence of Levilinea saccharolytica DSM 16555.</title>
        <authorList>
            <person name="Hemp J."/>
            <person name="Ward L.M."/>
            <person name="Pace L.A."/>
            <person name="Fischer W.W."/>
        </authorList>
    </citation>
    <scope>NUCLEOTIDE SEQUENCE [LARGE SCALE GENOMIC DNA]</scope>
    <source>
        <strain evidence="4 5">KIBI-1</strain>
    </source>
</reference>
<proteinExistence type="predicted"/>
<accession>A0A0N8GSP1</accession>
<dbReference type="SUPFAM" id="SSF53590">
    <property type="entry name" value="Nucleoside hydrolase"/>
    <property type="match status" value="1"/>
</dbReference>
<dbReference type="PANTHER" id="PTHR12304:SF4">
    <property type="entry name" value="URIDINE NUCLEOSIDASE"/>
    <property type="match status" value="1"/>
</dbReference>
<dbReference type="Pfam" id="PF01156">
    <property type="entry name" value="IU_nuc_hydro"/>
    <property type="match status" value="1"/>
</dbReference>
<keyword evidence="5" id="KW-1185">Reference proteome</keyword>
<dbReference type="InterPro" id="IPR001910">
    <property type="entry name" value="Inosine/uridine_hydrolase_dom"/>
</dbReference>
<protein>
    <recommendedName>
        <fullName evidence="3">Inosine/uridine-preferring nucleoside hydrolase domain-containing protein</fullName>
    </recommendedName>
</protein>
<dbReference type="InterPro" id="IPR036452">
    <property type="entry name" value="Ribo_hydro-like"/>
</dbReference>
<evidence type="ECO:0000313" key="4">
    <source>
        <dbReference type="EMBL" id="KPL89842.1"/>
    </source>
</evidence>
<dbReference type="GO" id="GO:0005829">
    <property type="term" value="C:cytosol"/>
    <property type="evidence" value="ECO:0007669"/>
    <property type="project" value="TreeGrafter"/>
</dbReference>